<dbReference type="Proteomes" id="UP000179243">
    <property type="component" value="Unassembled WGS sequence"/>
</dbReference>
<dbReference type="InterPro" id="IPR011518">
    <property type="entry name" value="Transposase_36"/>
</dbReference>
<proteinExistence type="predicted"/>
<reference evidence="1 2" key="1">
    <citation type="journal article" date="2016" name="Nat. Commun.">
        <title>Thousands of microbial genomes shed light on interconnected biogeochemical processes in an aquifer system.</title>
        <authorList>
            <person name="Anantharaman K."/>
            <person name="Brown C.T."/>
            <person name="Hug L.A."/>
            <person name="Sharon I."/>
            <person name="Castelle C.J."/>
            <person name="Probst A.J."/>
            <person name="Thomas B.C."/>
            <person name="Singh A."/>
            <person name="Wilkins M.J."/>
            <person name="Karaoz U."/>
            <person name="Brodie E.L."/>
            <person name="Williams K.H."/>
            <person name="Hubbard S.S."/>
            <person name="Banfield J.F."/>
        </authorList>
    </citation>
    <scope>NUCLEOTIDE SEQUENCE [LARGE SCALE GENOMIC DNA]</scope>
</reference>
<accession>A0A1F7FF40</accession>
<protein>
    <submittedName>
        <fullName evidence="1">Transposase</fullName>
    </submittedName>
</protein>
<gene>
    <name evidence="1" type="ORF">A2519_13395</name>
</gene>
<dbReference type="NCBIfam" id="NF033519">
    <property type="entry name" value="transpos_ISAzo13"/>
    <property type="match status" value="1"/>
</dbReference>
<dbReference type="Pfam" id="PF07592">
    <property type="entry name" value="DDE_Tnp_ISAZ013"/>
    <property type="match status" value="1"/>
</dbReference>
<evidence type="ECO:0000313" key="2">
    <source>
        <dbReference type="Proteomes" id="UP000179243"/>
    </source>
</evidence>
<dbReference type="AlphaFoldDB" id="A0A1F7FF40"/>
<dbReference type="EMBL" id="MFYX01000061">
    <property type="protein sequence ID" value="OGK05117.1"/>
    <property type="molecule type" value="Genomic_DNA"/>
</dbReference>
<name>A0A1F7FF40_UNCRA</name>
<comment type="caution">
    <text evidence="1">The sequence shown here is derived from an EMBL/GenBank/DDBJ whole genome shotgun (WGS) entry which is preliminary data.</text>
</comment>
<sequence length="400" mass="45372">MITEAAIQQKYQFISSHLNEHTRRIWAATEASTLGYGGISLVARATNISRRAIFVGLREIETQEVLPEGRVRRSGGGRKSAVHHKPDLPEKLESLVEPLTRGDPESPLRWTCKSTRSLSRELQEMGYSASSRIVGVLLNGMGYSLQGNSKTIEGKQHPDRNAQFEYINARVTKEIRVAQPVISVDTKKKELIGNYANRGNQWRKKGTALKVNGHDFPDPLVPRAHPYGIYELTRNRGFVNVGTDHDTATFAVASIRAWWRAEGKYAYPKAKRLQITADAGGSNGSRLRLWKWELQRFADELGLPISVCHFPPGTSKWNKVEHRLFSFISSNWRGESLVDFETVVNLISKTTTTTGLKVSCKLDHRQYPVGRKVTVKEWETINLIRNDFHGDWNYTIRPRH</sequence>
<organism evidence="1 2">
    <name type="scientific">Candidatus Raymondbacteria bacterium RIFOXYD12_FULL_49_13</name>
    <dbReference type="NCBI Taxonomy" id="1817890"/>
    <lineage>
        <taxon>Bacteria</taxon>
        <taxon>Raymondiibacteriota</taxon>
    </lineage>
</organism>
<evidence type="ECO:0000313" key="1">
    <source>
        <dbReference type="EMBL" id="OGK05117.1"/>
    </source>
</evidence>